<dbReference type="GO" id="GO:0016787">
    <property type="term" value="F:hydrolase activity"/>
    <property type="evidence" value="ECO:0007669"/>
    <property type="project" value="UniProtKB-KW"/>
</dbReference>
<dbReference type="EMBL" id="BKCJ010009605">
    <property type="protein sequence ID" value="GEU87749.1"/>
    <property type="molecule type" value="Genomic_DNA"/>
</dbReference>
<protein>
    <submittedName>
        <fullName evidence="5">Retrovirus-related Pol polyprotein from transposon TNT 1-94</fullName>
    </submittedName>
</protein>
<dbReference type="PANTHER" id="PTHR42648:SF18">
    <property type="entry name" value="RETROTRANSPOSON, UNCLASSIFIED-LIKE PROTEIN"/>
    <property type="match status" value="1"/>
</dbReference>
<feature type="domain" description="Integrase catalytic" evidence="4">
    <location>
        <begin position="163"/>
        <end position="331"/>
    </location>
</feature>
<sequence>MVEQAKPKQPLDNALDFACKHAHRIQGLLVFVRDTCPNAIKLSAKKVAVTPKTKIKKVRFVEPLTSSSNIKHIESSTTSDSNTPVLSPTGLKYSTSNCGSKPTCNKKNDRISRTPTNVVPPKKTTSHSVKTQKLELKVYSKKPKNVKSVGSSKNAKIVESKNANHSESNHTWGSNATDIPSSSSLVMTVRFGNDHIARIMRFLRSKDDAPKAIIKCIKNIQVCLNATDHNVRTDNGTKFVNQILHEFYKNVGTMHQTFLAHTPQQNGIVERRNQTLVEAARTISGPGLHSMTPATSSSGLVPNTVSQQPQAAASRAVVLADSPVSTSIDQDAPSTSIPSTQELEHSPIFLKVQWIQHSSHGKQETTYFWYKVMFDDIIFSSTNTAMCNKFANQMTTKFKMSMMGKMSFFSGLKISQSPRGIFINQSKYASKIVKKYGMITSDSVDTPMVEKCKVDDDLHGKPVDATLYRGMIGSLMYLTSSSPDIIYAVCLCAQYQAKPTEKHLNAV</sequence>
<comment type="caution">
    <text evidence="5">The sequence shown here is derived from an EMBL/GenBank/DDBJ whole genome shotgun (WGS) entry which is preliminary data.</text>
</comment>
<feature type="region of interest" description="Disordered" evidence="3">
    <location>
        <begin position="72"/>
        <end position="130"/>
    </location>
</feature>
<gene>
    <name evidence="5" type="ORF">Tci_059727</name>
</gene>
<feature type="compositionally biased region" description="Polar residues" evidence="3">
    <location>
        <begin position="72"/>
        <end position="105"/>
    </location>
</feature>
<name>A0A6L2NQS0_TANCI</name>
<accession>A0A6L2NQS0</accession>
<dbReference type="GO" id="GO:0003676">
    <property type="term" value="F:nucleic acid binding"/>
    <property type="evidence" value="ECO:0007669"/>
    <property type="project" value="InterPro"/>
</dbReference>
<dbReference type="AlphaFoldDB" id="A0A6L2NQS0"/>
<feature type="compositionally biased region" description="Low complexity" evidence="3">
    <location>
        <begin position="114"/>
        <end position="123"/>
    </location>
</feature>
<reference evidence="5" key="1">
    <citation type="journal article" date="2019" name="Sci. Rep.">
        <title>Draft genome of Tanacetum cinerariifolium, the natural source of mosquito coil.</title>
        <authorList>
            <person name="Yamashiro T."/>
            <person name="Shiraishi A."/>
            <person name="Satake H."/>
            <person name="Nakayama K."/>
        </authorList>
    </citation>
    <scope>NUCLEOTIDE SEQUENCE</scope>
</reference>
<dbReference type="GO" id="GO:0046872">
    <property type="term" value="F:metal ion binding"/>
    <property type="evidence" value="ECO:0007669"/>
    <property type="project" value="UniProtKB-KW"/>
</dbReference>
<evidence type="ECO:0000256" key="3">
    <source>
        <dbReference type="SAM" id="MobiDB-lite"/>
    </source>
</evidence>
<dbReference type="InterPro" id="IPR012337">
    <property type="entry name" value="RNaseH-like_sf"/>
</dbReference>
<proteinExistence type="predicted"/>
<dbReference type="InterPro" id="IPR036397">
    <property type="entry name" value="RNaseH_sf"/>
</dbReference>
<dbReference type="Pfam" id="PF07727">
    <property type="entry name" value="RVT_2"/>
    <property type="match status" value="1"/>
</dbReference>
<keyword evidence="1" id="KW-0479">Metal-binding</keyword>
<organism evidence="5">
    <name type="scientific">Tanacetum cinerariifolium</name>
    <name type="common">Dalmatian daisy</name>
    <name type="synonym">Chrysanthemum cinerariifolium</name>
    <dbReference type="NCBI Taxonomy" id="118510"/>
    <lineage>
        <taxon>Eukaryota</taxon>
        <taxon>Viridiplantae</taxon>
        <taxon>Streptophyta</taxon>
        <taxon>Embryophyta</taxon>
        <taxon>Tracheophyta</taxon>
        <taxon>Spermatophyta</taxon>
        <taxon>Magnoliopsida</taxon>
        <taxon>eudicotyledons</taxon>
        <taxon>Gunneridae</taxon>
        <taxon>Pentapetalae</taxon>
        <taxon>asterids</taxon>
        <taxon>campanulids</taxon>
        <taxon>Asterales</taxon>
        <taxon>Asteraceae</taxon>
        <taxon>Asteroideae</taxon>
        <taxon>Anthemideae</taxon>
        <taxon>Anthemidinae</taxon>
        <taxon>Tanacetum</taxon>
    </lineage>
</organism>
<evidence type="ECO:0000259" key="4">
    <source>
        <dbReference type="PROSITE" id="PS50994"/>
    </source>
</evidence>
<evidence type="ECO:0000313" key="5">
    <source>
        <dbReference type="EMBL" id="GEU87749.1"/>
    </source>
</evidence>
<dbReference type="InterPro" id="IPR001584">
    <property type="entry name" value="Integrase_cat-core"/>
</dbReference>
<dbReference type="GO" id="GO:0015074">
    <property type="term" value="P:DNA integration"/>
    <property type="evidence" value="ECO:0007669"/>
    <property type="project" value="InterPro"/>
</dbReference>
<dbReference type="InterPro" id="IPR039537">
    <property type="entry name" value="Retrotran_Ty1/copia-like"/>
</dbReference>
<dbReference type="PROSITE" id="PS50994">
    <property type="entry name" value="INTEGRASE"/>
    <property type="match status" value="1"/>
</dbReference>
<dbReference type="SUPFAM" id="SSF53098">
    <property type="entry name" value="Ribonuclease H-like"/>
    <property type="match status" value="1"/>
</dbReference>
<dbReference type="Gene3D" id="3.30.420.10">
    <property type="entry name" value="Ribonuclease H-like superfamily/Ribonuclease H"/>
    <property type="match status" value="1"/>
</dbReference>
<evidence type="ECO:0000256" key="1">
    <source>
        <dbReference type="ARBA" id="ARBA00022723"/>
    </source>
</evidence>
<evidence type="ECO:0000256" key="2">
    <source>
        <dbReference type="ARBA" id="ARBA00022801"/>
    </source>
</evidence>
<dbReference type="PANTHER" id="PTHR42648">
    <property type="entry name" value="TRANSPOSASE, PUTATIVE-RELATED"/>
    <property type="match status" value="1"/>
</dbReference>
<dbReference type="InterPro" id="IPR013103">
    <property type="entry name" value="RVT_2"/>
</dbReference>
<keyword evidence="2" id="KW-0378">Hydrolase</keyword>